<keyword evidence="2" id="KW-1185">Reference proteome</keyword>
<dbReference type="PATRIC" id="fig|1110509.7.peg.801"/>
<proteinExistence type="predicted"/>
<evidence type="ECO:0000313" key="1">
    <source>
        <dbReference type="EMBL" id="AET64092.1"/>
    </source>
</evidence>
<accession>G7WK99</accession>
<dbReference type="GeneID" id="25395395"/>
<dbReference type="SUPFAM" id="SSF46785">
    <property type="entry name" value="Winged helix' DNA-binding domain"/>
    <property type="match status" value="1"/>
</dbReference>
<dbReference type="EMBL" id="CP003117">
    <property type="protein sequence ID" value="AET64092.1"/>
    <property type="molecule type" value="Genomic_DNA"/>
</dbReference>
<name>G7WK99_METH6</name>
<dbReference type="OrthoDB" id="147738at2157"/>
<reference evidence="1 2" key="1">
    <citation type="journal article" date="2012" name="PLoS ONE">
        <title>The genome characteristics and predicted function of methyl-group oxidation pathway in the obligate aceticlastic methanogens, Methanosaeta spp.</title>
        <authorList>
            <person name="Zhu J."/>
            <person name="Zheng H."/>
            <person name="Ai G."/>
            <person name="Zhang G."/>
            <person name="Liu D."/>
            <person name="Liu X."/>
            <person name="Dong X."/>
        </authorList>
    </citation>
    <scope>NUCLEOTIDE SEQUENCE [LARGE SCALE GENOMIC DNA]</scope>
    <source>
        <strain evidence="1 2">6Ac</strain>
    </source>
</reference>
<dbReference type="InterPro" id="IPR036388">
    <property type="entry name" value="WH-like_DNA-bd_sf"/>
</dbReference>
<dbReference type="Gene3D" id="1.10.10.10">
    <property type="entry name" value="Winged helix-like DNA-binding domain superfamily/Winged helix DNA-binding domain"/>
    <property type="match status" value="1"/>
</dbReference>
<dbReference type="AlphaFoldDB" id="G7WK99"/>
<dbReference type="Proteomes" id="UP000005877">
    <property type="component" value="Chromosome"/>
</dbReference>
<evidence type="ECO:0008006" key="3">
    <source>
        <dbReference type="Google" id="ProtNLM"/>
    </source>
</evidence>
<gene>
    <name evidence="1" type="ordered locus">Mhar_0714</name>
</gene>
<dbReference type="STRING" id="1110509.Mhar_0714"/>
<organism evidence="1 2">
    <name type="scientific">Methanothrix harundinacea (strain 6Ac)</name>
    <name type="common">Methanosaeta harundinacea</name>
    <dbReference type="NCBI Taxonomy" id="1110509"/>
    <lineage>
        <taxon>Archaea</taxon>
        <taxon>Methanobacteriati</taxon>
        <taxon>Methanobacteriota</taxon>
        <taxon>Stenosarchaea group</taxon>
        <taxon>Methanomicrobia</taxon>
        <taxon>Methanotrichales</taxon>
        <taxon>Methanotrichaceae</taxon>
        <taxon>Methanothrix</taxon>
    </lineage>
</organism>
<dbReference type="HOGENOM" id="CLU_142652_0_0_2"/>
<protein>
    <recommendedName>
        <fullName evidence="3">HTH marR-type domain-containing protein</fullName>
    </recommendedName>
</protein>
<evidence type="ECO:0000313" key="2">
    <source>
        <dbReference type="Proteomes" id="UP000005877"/>
    </source>
</evidence>
<dbReference type="RefSeq" id="WP_014586277.1">
    <property type="nucleotide sequence ID" value="NC_017527.1"/>
</dbReference>
<dbReference type="InterPro" id="IPR036390">
    <property type="entry name" value="WH_DNA-bd_sf"/>
</dbReference>
<dbReference type="KEGG" id="mhi:Mhar_0714"/>
<sequence length="155" mass="16531">MKGGPELFFLRDKPAMALLAIRELDPAYVSAVAKAIDSTVPHTLKVLAAMEGMGLVTSEPEGRIRRLALTPRGDRAAAALSGLIDALQDDPQRRRLARMEEAVSAARGLPAEEEALRIGPLRRDLAKLLAAEGEEVREAAGALDRRIVSTLEGGG</sequence>